<dbReference type="EMBL" id="QGNW01000047">
    <property type="protein sequence ID" value="RVX07152.1"/>
    <property type="molecule type" value="Genomic_DNA"/>
</dbReference>
<evidence type="ECO:0000313" key="1">
    <source>
        <dbReference type="EMBL" id="RVW65160.1"/>
    </source>
</evidence>
<proteinExistence type="predicted"/>
<gene>
    <name evidence="1" type="ORF">CK203_035745</name>
    <name evidence="2" type="ORF">CK203_053505</name>
</gene>
<dbReference type="EMBL" id="QGNW01000692">
    <property type="protein sequence ID" value="RVW65160.1"/>
    <property type="molecule type" value="Genomic_DNA"/>
</dbReference>
<evidence type="ECO:0000313" key="3">
    <source>
        <dbReference type="Proteomes" id="UP000288805"/>
    </source>
</evidence>
<comment type="caution">
    <text evidence="1">The sequence shown here is derived from an EMBL/GenBank/DDBJ whole genome shotgun (WGS) entry which is preliminary data.</text>
</comment>
<dbReference type="AlphaFoldDB" id="A0A438FYW3"/>
<protein>
    <submittedName>
        <fullName evidence="1">Uncharacterized protein</fullName>
    </submittedName>
</protein>
<reference evidence="1 3" key="1">
    <citation type="journal article" date="2018" name="PLoS Genet.">
        <title>Population sequencing reveals clonal diversity and ancestral inbreeding in the grapevine cultivar Chardonnay.</title>
        <authorList>
            <person name="Roach M.J."/>
            <person name="Johnson D.L."/>
            <person name="Bohlmann J."/>
            <person name="van Vuuren H.J."/>
            <person name="Jones S.J."/>
            <person name="Pretorius I.S."/>
            <person name="Schmidt S.A."/>
            <person name="Borneman A.R."/>
        </authorList>
    </citation>
    <scope>NUCLEOTIDE SEQUENCE [LARGE SCALE GENOMIC DNA]</scope>
    <source>
        <strain evidence="3">cv. Chardonnay</strain>
        <strain evidence="1">I10V1</strain>
        <tissue evidence="1">Leaf</tissue>
    </source>
</reference>
<evidence type="ECO:0000313" key="2">
    <source>
        <dbReference type="EMBL" id="RVX07152.1"/>
    </source>
</evidence>
<sequence>MIYFFTKPNTLLGGKENSVTFVQASFKEFGMLNWDLLQIPRGSFWLAFLLFAKALEP</sequence>
<organism evidence="1 3">
    <name type="scientific">Vitis vinifera</name>
    <name type="common">Grape</name>
    <dbReference type="NCBI Taxonomy" id="29760"/>
    <lineage>
        <taxon>Eukaryota</taxon>
        <taxon>Viridiplantae</taxon>
        <taxon>Streptophyta</taxon>
        <taxon>Embryophyta</taxon>
        <taxon>Tracheophyta</taxon>
        <taxon>Spermatophyta</taxon>
        <taxon>Magnoliopsida</taxon>
        <taxon>eudicotyledons</taxon>
        <taxon>Gunneridae</taxon>
        <taxon>Pentapetalae</taxon>
        <taxon>rosids</taxon>
        <taxon>Vitales</taxon>
        <taxon>Vitaceae</taxon>
        <taxon>Viteae</taxon>
        <taxon>Vitis</taxon>
    </lineage>
</organism>
<accession>A0A438FYW3</accession>
<name>A0A438FYW3_VITVI</name>
<dbReference type="Proteomes" id="UP000288805">
    <property type="component" value="Unassembled WGS sequence"/>
</dbReference>